<evidence type="ECO:0000313" key="4">
    <source>
        <dbReference type="Proteomes" id="UP000485058"/>
    </source>
</evidence>
<dbReference type="EMBL" id="BLLF01000662">
    <property type="protein sequence ID" value="GFH13876.1"/>
    <property type="molecule type" value="Genomic_DNA"/>
</dbReference>
<keyword evidence="2" id="KW-1133">Transmembrane helix</keyword>
<dbReference type="AlphaFoldDB" id="A0A699Z3N0"/>
<protein>
    <submittedName>
        <fullName evidence="3">PAS domain-containing protein</fullName>
    </submittedName>
</protein>
<keyword evidence="2" id="KW-0472">Membrane</keyword>
<evidence type="ECO:0000313" key="3">
    <source>
        <dbReference type="EMBL" id="GFH13876.1"/>
    </source>
</evidence>
<sequence length="327" mass="36525">MLLWLIWPIAVWGPTVMLFYAIGYQLMATINGPISLFNIVSFTQLLYNANNFFLQELTFEPNPVKMPGLRAGTVERIKELEMHYKVMLYGHESMPTAATAPYITLVSSGVTYTGSHGNYILFDTKKCLARQEVANLPGKERLAVGCWACPDCSNKSECQPPSSPLYPWTHSGLDTMMSHYMEIGTSITQFQYLDPYLNGPEYNFYWNTIPDMSGGFERLSEAYQVFVNDNLRVVLSLHICLFVFTLVLMAVYVGLMVLPFVKVTRNETRRIAELVSQLPAEVDMEATLAKAQMAELLLGPAVPPPHGAIKSSKSLKKSRSLGSGSSH</sequence>
<feature type="transmembrane region" description="Helical" evidence="2">
    <location>
        <begin position="235"/>
        <end position="261"/>
    </location>
</feature>
<reference evidence="3 4" key="1">
    <citation type="submission" date="2020-02" db="EMBL/GenBank/DDBJ databases">
        <title>Draft genome sequence of Haematococcus lacustris strain NIES-144.</title>
        <authorList>
            <person name="Morimoto D."/>
            <person name="Nakagawa S."/>
            <person name="Yoshida T."/>
            <person name="Sawayama S."/>
        </authorList>
    </citation>
    <scope>NUCLEOTIDE SEQUENCE [LARGE SCALE GENOMIC DNA]</scope>
    <source>
        <strain evidence="3 4">NIES-144</strain>
    </source>
</reference>
<name>A0A699Z3N0_HAELA</name>
<evidence type="ECO:0000256" key="1">
    <source>
        <dbReference type="SAM" id="MobiDB-lite"/>
    </source>
</evidence>
<keyword evidence="2" id="KW-0812">Transmembrane</keyword>
<comment type="caution">
    <text evidence="3">The sequence shown here is derived from an EMBL/GenBank/DDBJ whole genome shotgun (WGS) entry which is preliminary data.</text>
</comment>
<evidence type="ECO:0000256" key="2">
    <source>
        <dbReference type="SAM" id="Phobius"/>
    </source>
</evidence>
<dbReference type="Proteomes" id="UP000485058">
    <property type="component" value="Unassembled WGS sequence"/>
</dbReference>
<accession>A0A699Z3N0</accession>
<keyword evidence="4" id="KW-1185">Reference proteome</keyword>
<dbReference type="PANTHER" id="PTHR31600:SF2">
    <property type="entry name" value="GAMETE ENRICHED GENE 10 PROTEIN-RELATED"/>
    <property type="match status" value="1"/>
</dbReference>
<feature type="region of interest" description="Disordered" evidence="1">
    <location>
        <begin position="306"/>
        <end position="327"/>
    </location>
</feature>
<organism evidence="3 4">
    <name type="scientific">Haematococcus lacustris</name>
    <name type="common">Green alga</name>
    <name type="synonym">Haematococcus pluvialis</name>
    <dbReference type="NCBI Taxonomy" id="44745"/>
    <lineage>
        <taxon>Eukaryota</taxon>
        <taxon>Viridiplantae</taxon>
        <taxon>Chlorophyta</taxon>
        <taxon>core chlorophytes</taxon>
        <taxon>Chlorophyceae</taxon>
        <taxon>CS clade</taxon>
        <taxon>Chlamydomonadales</taxon>
        <taxon>Haematococcaceae</taxon>
        <taxon>Haematococcus</taxon>
    </lineage>
</organism>
<gene>
    <name evidence="3" type="ORF">HaLaN_09838</name>
</gene>
<proteinExistence type="predicted"/>
<dbReference type="PANTHER" id="PTHR31600">
    <property type="entry name" value="TINY MACROCYSTS PROTEIN B-RELATED"/>
    <property type="match status" value="1"/>
</dbReference>
<dbReference type="InterPro" id="IPR052994">
    <property type="entry name" value="Tiny_macrocysts_regulators"/>
</dbReference>